<gene>
    <name evidence="2" type="ORF">A3G06_01220</name>
</gene>
<reference evidence="2 3" key="1">
    <citation type="journal article" date="2016" name="Nat. Commun.">
        <title>Thousands of microbial genomes shed light on interconnected biogeochemical processes in an aquifer system.</title>
        <authorList>
            <person name="Anantharaman K."/>
            <person name="Brown C.T."/>
            <person name="Hug L.A."/>
            <person name="Sharon I."/>
            <person name="Castelle C.J."/>
            <person name="Probst A.J."/>
            <person name="Thomas B.C."/>
            <person name="Singh A."/>
            <person name="Wilkins M.J."/>
            <person name="Karaoz U."/>
            <person name="Brodie E.L."/>
            <person name="Williams K.H."/>
            <person name="Hubbard S.S."/>
            <person name="Banfield J.F."/>
        </authorList>
    </citation>
    <scope>NUCLEOTIDE SEQUENCE [LARGE SCALE GENOMIC DNA]</scope>
</reference>
<dbReference type="InterPro" id="IPR004860">
    <property type="entry name" value="LAGLIDADG_dom"/>
</dbReference>
<feature type="domain" description="DOD-type homing endonuclease" evidence="1">
    <location>
        <begin position="60"/>
        <end position="202"/>
    </location>
</feature>
<evidence type="ECO:0000313" key="2">
    <source>
        <dbReference type="EMBL" id="OGJ02511.1"/>
    </source>
</evidence>
<dbReference type="GO" id="GO:0004519">
    <property type="term" value="F:endonuclease activity"/>
    <property type="evidence" value="ECO:0007669"/>
    <property type="project" value="InterPro"/>
</dbReference>
<dbReference type="Proteomes" id="UP000176192">
    <property type="component" value="Unassembled WGS sequence"/>
</dbReference>
<dbReference type="AlphaFoldDB" id="A0A1F6Y811"/>
<name>A0A1F6Y811_9BACT</name>
<dbReference type="InterPro" id="IPR027434">
    <property type="entry name" value="Homing_endonucl"/>
</dbReference>
<dbReference type="SUPFAM" id="SSF55608">
    <property type="entry name" value="Homing endonucleases"/>
    <property type="match status" value="1"/>
</dbReference>
<dbReference type="Gene3D" id="3.10.28.10">
    <property type="entry name" value="Homing endonucleases"/>
    <property type="match status" value="1"/>
</dbReference>
<evidence type="ECO:0000259" key="1">
    <source>
        <dbReference type="PROSITE" id="PS50819"/>
    </source>
</evidence>
<accession>A0A1F6Y811</accession>
<organism evidence="2 3">
    <name type="scientific">Candidatus Nomurabacteria bacterium RIFCSPLOWO2_12_FULL_46_14</name>
    <dbReference type="NCBI Taxonomy" id="1801797"/>
    <lineage>
        <taxon>Bacteria</taxon>
        <taxon>Candidatus Nomuraibacteriota</taxon>
    </lineage>
</organism>
<dbReference type="STRING" id="1801797.A3G06_01220"/>
<proteinExistence type="predicted"/>
<dbReference type="Pfam" id="PF14528">
    <property type="entry name" value="LAGLIDADG_3"/>
    <property type="match status" value="1"/>
</dbReference>
<evidence type="ECO:0000313" key="3">
    <source>
        <dbReference type="Proteomes" id="UP000176192"/>
    </source>
</evidence>
<dbReference type="PROSITE" id="PS50819">
    <property type="entry name" value="INTEIN_ENDONUCLEASE"/>
    <property type="match status" value="1"/>
</dbReference>
<dbReference type="EMBL" id="MFVV01000043">
    <property type="protein sequence ID" value="OGJ02511.1"/>
    <property type="molecule type" value="Genomic_DNA"/>
</dbReference>
<dbReference type="GO" id="GO:0016539">
    <property type="term" value="P:intein-mediated protein splicing"/>
    <property type="evidence" value="ECO:0007669"/>
    <property type="project" value="InterPro"/>
</dbReference>
<protein>
    <recommendedName>
        <fullName evidence="1">DOD-type homing endonuclease domain-containing protein</fullName>
    </recommendedName>
</protein>
<sequence>MSVWNKGQTRYTNISVKKISETMKRKKIDNFREWREKMRLEGKIKSEYLPLKHNGDLAELIGVVLGDGHIRAYPRTEELSIFSNSNNPSFVNRYSILIEKIFGKKPAKNIHSGGNCIRIRIYEKHISDRLGIPFSPRGNLNISIPGWIISNKKYIVRYLRGLYEAEGSHSIHKPTCTYKVQFSNRNISMLKNVFDLVSRIGFHPHKSKDMIQLSRKKEVFGFIRLIKFRKY</sequence>
<dbReference type="InterPro" id="IPR006142">
    <property type="entry name" value="INTEIN"/>
</dbReference>
<dbReference type="PRINTS" id="PR00379">
    <property type="entry name" value="INTEIN"/>
</dbReference>
<comment type="caution">
    <text evidence="2">The sequence shown here is derived from an EMBL/GenBank/DDBJ whole genome shotgun (WGS) entry which is preliminary data.</text>
</comment>
<dbReference type="InterPro" id="IPR004042">
    <property type="entry name" value="Intein_endonuc_central"/>
</dbReference>